<organism evidence="2 3">
    <name type="scientific">Azospirillum oleiclasticum</name>
    <dbReference type="NCBI Taxonomy" id="2735135"/>
    <lineage>
        <taxon>Bacteria</taxon>
        <taxon>Pseudomonadati</taxon>
        <taxon>Pseudomonadota</taxon>
        <taxon>Alphaproteobacteria</taxon>
        <taxon>Rhodospirillales</taxon>
        <taxon>Azospirillaceae</taxon>
        <taxon>Azospirillum</taxon>
    </lineage>
</organism>
<dbReference type="RefSeq" id="WP_180286738.1">
    <property type="nucleotide sequence ID" value="NZ_JABFDB010000049.1"/>
</dbReference>
<dbReference type="SMART" id="SM00028">
    <property type="entry name" value="TPR"/>
    <property type="match status" value="3"/>
</dbReference>
<dbReference type="Gene3D" id="1.25.40.10">
    <property type="entry name" value="Tetratricopeptide repeat domain"/>
    <property type="match status" value="1"/>
</dbReference>
<dbReference type="PROSITE" id="PS50005">
    <property type="entry name" value="TPR"/>
    <property type="match status" value="1"/>
</dbReference>
<dbReference type="Pfam" id="PF13176">
    <property type="entry name" value="TPR_7"/>
    <property type="match status" value="1"/>
</dbReference>
<dbReference type="EMBL" id="JABFDB010000049">
    <property type="protein sequence ID" value="NYZ24964.1"/>
    <property type="molecule type" value="Genomic_DNA"/>
</dbReference>
<evidence type="ECO:0000256" key="1">
    <source>
        <dbReference type="PROSITE-ProRule" id="PRU00339"/>
    </source>
</evidence>
<dbReference type="SUPFAM" id="SSF53756">
    <property type="entry name" value="UDP-Glycosyltransferase/glycogen phosphorylase"/>
    <property type="match status" value="1"/>
</dbReference>
<sequence length="446" mass="48209">MTGIDIPTVERLIAANPQDGGAWSALGVLLRRAGRSEAAAACQFRALEHAPTQAGIWSNLGNVLTELGRHDRAVAAHARASALAPGEPTMLFNQAIGCRKSADFAGALRALDRLLRMAPDHVTGEWERALTLLQTGDYARGLPAYEVRRRIPSYRNRPVPGTPWDGRPLAGRTLFLSTEQGFGDALLAARFVPLLRRLADGPGSGGSGGGRIVMECHAEQRRLLSELPVDGTIPAGAPFPAYDAHASLMSLPWLLGATTASLPPPVPIHVPDASREKALRLVGPPDGRRKVGIVWSGRVTFADNARRATTLDRFLRFAGVPGVRLFSLQKGPPEAQLAELGTSALVTPLGPHFDDFADTAAVLERLDLIVMTDSSVAHLAGSLGRPVWNLVQYVPYWIYGTEADGEHTPWYPSMRLFRQGRDEDWDPVFARVERELARFAATGKAS</sequence>
<gene>
    <name evidence="2" type="ORF">HND93_35120</name>
</gene>
<accession>A0ABX2TMX3</accession>
<dbReference type="SUPFAM" id="SSF48452">
    <property type="entry name" value="TPR-like"/>
    <property type="match status" value="1"/>
</dbReference>
<dbReference type="Gene3D" id="3.40.50.2000">
    <property type="entry name" value="Glycogen Phosphorylase B"/>
    <property type="match status" value="1"/>
</dbReference>
<dbReference type="Pfam" id="PF13432">
    <property type="entry name" value="TPR_16"/>
    <property type="match status" value="2"/>
</dbReference>
<feature type="repeat" description="TPR" evidence="1">
    <location>
        <begin position="54"/>
        <end position="87"/>
    </location>
</feature>
<name>A0ABX2TMX3_9PROT</name>
<comment type="caution">
    <text evidence="2">The sequence shown here is derived from an EMBL/GenBank/DDBJ whole genome shotgun (WGS) entry which is preliminary data.</text>
</comment>
<evidence type="ECO:0000313" key="2">
    <source>
        <dbReference type="EMBL" id="NYZ24964.1"/>
    </source>
</evidence>
<dbReference type="InterPro" id="IPR019734">
    <property type="entry name" value="TPR_rpt"/>
</dbReference>
<keyword evidence="3" id="KW-1185">Reference proteome</keyword>
<dbReference type="Proteomes" id="UP000584642">
    <property type="component" value="Unassembled WGS sequence"/>
</dbReference>
<keyword evidence="1" id="KW-0802">TPR repeat</keyword>
<reference evidence="2 3" key="1">
    <citation type="submission" date="2020-05" db="EMBL/GenBank/DDBJ databases">
        <title>Azospirillum oleiclasticum sp. nov, a nitrogen-fixing and heavy crude oil-emulsifying bacterium isolated from the crude oil of Yumen Oilfield.</title>
        <authorList>
            <person name="Wu D."/>
            <person name="Cai M."/>
            <person name="Zhang X."/>
        </authorList>
    </citation>
    <scope>NUCLEOTIDE SEQUENCE [LARGE SCALE GENOMIC DNA]</scope>
    <source>
        <strain evidence="2 3">ROY-1-1-2</strain>
    </source>
</reference>
<evidence type="ECO:0000313" key="3">
    <source>
        <dbReference type="Proteomes" id="UP000584642"/>
    </source>
</evidence>
<protein>
    <submittedName>
        <fullName evidence="2">Tetratricopeptide repeat protein</fullName>
    </submittedName>
</protein>
<dbReference type="InterPro" id="IPR011990">
    <property type="entry name" value="TPR-like_helical_dom_sf"/>
</dbReference>
<proteinExistence type="predicted"/>